<dbReference type="GO" id="GO:0016787">
    <property type="term" value="F:hydrolase activity"/>
    <property type="evidence" value="ECO:0007669"/>
    <property type="project" value="UniProtKB-KW"/>
</dbReference>
<organism evidence="7 8">
    <name type="scientific">Corynebacterium resistens (strain DSM 45100 / JCM 12819 / GTC 2026 / SICGH 158)</name>
    <dbReference type="NCBI Taxonomy" id="662755"/>
    <lineage>
        <taxon>Bacteria</taxon>
        <taxon>Bacillati</taxon>
        <taxon>Actinomycetota</taxon>
        <taxon>Actinomycetes</taxon>
        <taxon>Mycobacteriales</taxon>
        <taxon>Corynebacteriaceae</taxon>
        <taxon>Corynebacterium</taxon>
    </lineage>
</organism>
<evidence type="ECO:0000313" key="8">
    <source>
        <dbReference type="Proteomes" id="UP000000492"/>
    </source>
</evidence>
<keyword evidence="2" id="KW-0479">Metal-binding</keyword>
<evidence type="ECO:0000256" key="5">
    <source>
        <dbReference type="SAM" id="MobiDB-lite"/>
    </source>
</evidence>
<dbReference type="SUPFAM" id="SSF56281">
    <property type="entry name" value="Metallo-hydrolase/oxidoreductase"/>
    <property type="match status" value="1"/>
</dbReference>
<dbReference type="InterPro" id="IPR051453">
    <property type="entry name" value="MBL_Glyoxalase_II"/>
</dbReference>
<evidence type="ECO:0000256" key="3">
    <source>
        <dbReference type="ARBA" id="ARBA00022801"/>
    </source>
</evidence>
<dbReference type="KEGG" id="crd:CRES_1127"/>
<keyword evidence="4" id="KW-0862">Zinc</keyword>
<dbReference type="Gene3D" id="3.60.15.10">
    <property type="entry name" value="Ribonuclease Z/Hydroxyacylglutathione hydrolase-like"/>
    <property type="match status" value="1"/>
</dbReference>
<protein>
    <recommendedName>
        <fullName evidence="6">Metallo-beta-lactamase domain-containing protein</fullName>
    </recommendedName>
</protein>
<dbReference type="PANTHER" id="PTHR46233">
    <property type="entry name" value="HYDROXYACYLGLUTATHIONE HYDROLASE GLOC"/>
    <property type="match status" value="1"/>
</dbReference>
<dbReference type="eggNOG" id="COG0491">
    <property type="taxonomic scope" value="Bacteria"/>
</dbReference>
<sequence length="268" mass="28648">MVCMTDLFNPSTTPSSPVAVKAVSPDVELITFAAGPFQTNCYVLVDRSQVHSGSTPLGSTPLDADDSTSDDNAAASQFQSSDRAPAVVIDPGYGAYPLLQQLAKDHGFFVEKIVLTHGHIDHIRDAGEFGVPVYVHPLDRPFVEMDQSISPLAQLFDVNNMKPIADVRDLGGDSVTLAGVDFTVHHMPGHSPGHVMFRVPGFIIGGDVLFRGGVGRTDLPGSSPEDMVLSLKKLSHEFDDDDVVVTGHGPATTVGEEKRTNGYLQAVR</sequence>
<dbReference type="GO" id="GO:0046872">
    <property type="term" value="F:metal ion binding"/>
    <property type="evidence" value="ECO:0007669"/>
    <property type="project" value="UniProtKB-KW"/>
</dbReference>
<dbReference type="PANTHER" id="PTHR46233:SF3">
    <property type="entry name" value="HYDROXYACYLGLUTATHIONE HYDROLASE GLOC"/>
    <property type="match status" value="1"/>
</dbReference>
<dbReference type="Proteomes" id="UP000000492">
    <property type="component" value="Chromosome"/>
</dbReference>
<dbReference type="HOGENOM" id="CLU_030571_5_0_11"/>
<dbReference type="AlphaFoldDB" id="F8E323"/>
<dbReference type="Pfam" id="PF00753">
    <property type="entry name" value="Lactamase_B"/>
    <property type="match status" value="1"/>
</dbReference>
<name>F8E323_CORRG</name>
<evidence type="ECO:0000259" key="6">
    <source>
        <dbReference type="SMART" id="SM00849"/>
    </source>
</evidence>
<gene>
    <name evidence="7" type="ordered locus">CRES_1127</name>
</gene>
<reference evidence="7 8" key="1">
    <citation type="journal article" date="2012" name="BMC Genomics">
        <title>Complete genome sequence, lifestyle, and multi-drug resistance of the human pathogen Corynebacterium resistens DSM 45100 isolated from blood samples of a leukemia patient.</title>
        <authorList>
            <person name="Schroder J."/>
            <person name="Maus I."/>
            <person name="Meyer K."/>
            <person name="Wordemann S."/>
            <person name="Blom J."/>
            <person name="Jaenicke S."/>
            <person name="Schneider J."/>
            <person name="Trost E."/>
            <person name="Tauch A."/>
        </authorList>
    </citation>
    <scope>NUCLEOTIDE SEQUENCE [LARGE SCALE GENOMIC DNA]</scope>
    <source>
        <strain evidence="8">DSM 45100 / JCM 12819 / CCUG 50093 / GTC 2026 / SICGH 158</strain>
    </source>
</reference>
<dbReference type="STRING" id="662755.CRES_1127"/>
<comment type="cofactor">
    <cofactor evidence="1">
        <name>Zn(2+)</name>
        <dbReference type="ChEBI" id="CHEBI:29105"/>
    </cofactor>
</comment>
<evidence type="ECO:0000256" key="1">
    <source>
        <dbReference type="ARBA" id="ARBA00001947"/>
    </source>
</evidence>
<proteinExistence type="predicted"/>
<evidence type="ECO:0000256" key="2">
    <source>
        <dbReference type="ARBA" id="ARBA00022723"/>
    </source>
</evidence>
<feature type="domain" description="Metallo-beta-lactamase" evidence="6">
    <location>
        <begin position="38"/>
        <end position="248"/>
    </location>
</feature>
<dbReference type="InterPro" id="IPR036866">
    <property type="entry name" value="RibonucZ/Hydroxyglut_hydro"/>
</dbReference>
<dbReference type="CDD" id="cd06262">
    <property type="entry name" value="metallo-hydrolase-like_MBL-fold"/>
    <property type="match status" value="1"/>
</dbReference>
<dbReference type="SMART" id="SM00849">
    <property type="entry name" value="Lactamase_B"/>
    <property type="match status" value="1"/>
</dbReference>
<evidence type="ECO:0000256" key="4">
    <source>
        <dbReference type="ARBA" id="ARBA00022833"/>
    </source>
</evidence>
<evidence type="ECO:0000313" key="7">
    <source>
        <dbReference type="EMBL" id="AEI09483.1"/>
    </source>
</evidence>
<dbReference type="EMBL" id="CP002857">
    <property type="protein sequence ID" value="AEI09483.1"/>
    <property type="molecule type" value="Genomic_DNA"/>
</dbReference>
<accession>F8E323</accession>
<dbReference type="InterPro" id="IPR001279">
    <property type="entry name" value="Metallo-B-lactamas"/>
</dbReference>
<keyword evidence="3" id="KW-0378">Hydrolase</keyword>
<feature type="region of interest" description="Disordered" evidence="5">
    <location>
        <begin position="247"/>
        <end position="268"/>
    </location>
</feature>
<keyword evidence="8" id="KW-1185">Reference proteome</keyword>
<feature type="region of interest" description="Disordered" evidence="5">
    <location>
        <begin position="54"/>
        <end position="80"/>
    </location>
</feature>